<dbReference type="InterPro" id="IPR011992">
    <property type="entry name" value="EF-hand-dom_pair"/>
</dbReference>
<feature type="region of interest" description="Disordered" evidence="1">
    <location>
        <begin position="183"/>
        <end position="218"/>
    </location>
</feature>
<dbReference type="InterPro" id="IPR002048">
    <property type="entry name" value="EF_hand_dom"/>
</dbReference>
<dbReference type="Proteomes" id="UP000251075">
    <property type="component" value="Unassembled WGS sequence"/>
</dbReference>
<evidence type="ECO:0000256" key="1">
    <source>
        <dbReference type="SAM" id="MobiDB-lite"/>
    </source>
</evidence>
<keyword evidence="4" id="KW-1185">Reference proteome</keyword>
<dbReference type="Pfam" id="PF13499">
    <property type="entry name" value="EF-hand_7"/>
    <property type="match status" value="1"/>
</dbReference>
<dbReference type="InterPro" id="IPR018247">
    <property type="entry name" value="EF_Hand_1_Ca_BS"/>
</dbReference>
<evidence type="ECO:0000259" key="2">
    <source>
        <dbReference type="PROSITE" id="PS50222"/>
    </source>
</evidence>
<organism evidence="3 4">
    <name type="scientific">Paramagnetospirillum kuznetsovii</name>
    <dbReference type="NCBI Taxonomy" id="2053833"/>
    <lineage>
        <taxon>Bacteria</taxon>
        <taxon>Pseudomonadati</taxon>
        <taxon>Pseudomonadota</taxon>
        <taxon>Alphaproteobacteria</taxon>
        <taxon>Rhodospirillales</taxon>
        <taxon>Magnetospirillaceae</taxon>
        <taxon>Paramagnetospirillum</taxon>
    </lineage>
</organism>
<dbReference type="PROSITE" id="PS00018">
    <property type="entry name" value="EF_HAND_1"/>
    <property type="match status" value="2"/>
</dbReference>
<feature type="region of interest" description="Disordered" evidence="1">
    <location>
        <begin position="95"/>
        <end position="132"/>
    </location>
</feature>
<gene>
    <name evidence="3" type="ORF">CU669_05115</name>
</gene>
<dbReference type="SUPFAM" id="SSF47473">
    <property type="entry name" value="EF-hand"/>
    <property type="match status" value="1"/>
</dbReference>
<proteinExistence type="predicted"/>
<dbReference type="RefSeq" id="WP_112142755.1">
    <property type="nucleotide sequence ID" value="NZ_PGTO01000003.1"/>
</dbReference>
<dbReference type="PROSITE" id="PS50222">
    <property type="entry name" value="EF_HAND_2"/>
    <property type="match status" value="1"/>
</dbReference>
<feature type="domain" description="EF-hand" evidence="2">
    <location>
        <begin position="122"/>
        <end position="157"/>
    </location>
</feature>
<dbReference type="Gene3D" id="1.10.238.10">
    <property type="entry name" value="EF-hand"/>
    <property type="match status" value="2"/>
</dbReference>
<dbReference type="SMART" id="SM00054">
    <property type="entry name" value="EFh"/>
    <property type="match status" value="2"/>
</dbReference>
<feature type="compositionally biased region" description="Low complexity" evidence="1">
    <location>
        <begin position="197"/>
        <end position="212"/>
    </location>
</feature>
<accession>A0A364P0A9</accession>
<evidence type="ECO:0000313" key="3">
    <source>
        <dbReference type="EMBL" id="RAU22772.1"/>
    </source>
</evidence>
<protein>
    <recommendedName>
        <fullName evidence="2">EF-hand domain-containing protein</fullName>
    </recommendedName>
</protein>
<feature type="compositionally biased region" description="Low complexity" evidence="1">
    <location>
        <begin position="103"/>
        <end position="112"/>
    </location>
</feature>
<dbReference type="AlphaFoldDB" id="A0A364P0A9"/>
<reference evidence="3 4" key="1">
    <citation type="submission" date="2017-11" db="EMBL/GenBank/DDBJ databases">
        <title>Draft genome sequence of magnetotactic bacterium Magnetospirillum kuznetsovii LBB-42.</title>
        <authorList>
            <person name="Grouzdev D.S."/>
            <person name="Rysina M.S."/>
            <person name="Baslerov R.V."/>
            <person name="Koziaeva V."/>
        </authorList>
    </citation>
    <scope>NUCLEOTIDE SEQUENCE [LARGE SCALE GENOMIC DNA]</scope>
    <source>
        <strain evidence="3 4">LBB-42</strain>
    </source>
</reference>
<evidence type="ECO:0000313" key="4">
    <source>
        <dbReference type="Proteomes" id="UP000251075"/>
    </source>
</evidence>
<dbReference type="GO" id="GO:0005509">
    <property type="term" value="F:calcium ion binding"/>
    <property type="evidence" value="ECO:0007669"/>
    <property type="project" value="InterPro"/>
</dbReference>
<sequence>MRLLSASSSHRRTIMLQGIGSSGSENAYRLSKMISSLDTNNDKSVSKSEFVAGKPKNVSDDQAGSLFDALDSSGTGSMNLTDLLSSFQQMASTMQSTLIQAQSDSGNSDSGNSGIGSVGHHHGPPDASEMFAKLDADGDGTVTRDEFVAGRPDNVSEADANSFFDKVSGSNGDSLTQTQLAEGLKSAGPPGGPPPGVASSSSASSSSTSSSDDPGELLDKLLAALQSPDSQAASTSGGGEAQLLLQQFVKAVSSYQNTAYQTRFQSGTSVAA</sequence>
<name>A0A364P0A9_9PROT</name>
<dbReference type="EMBL" id="PGTO01000003">
    <property type="protein sequence ID" value="RAU22772.1"/>
    <property type="molecule type" value="Genomic_DNA"/>
</dbReference>
<dbReference type="OrthoDB" id="8305448at2"/>
<comment type="caution">
    <text evidence="3">The sequence shown here is derived from an EMBL/GenBank/DDBJ whole genome shotgun (WGS) entry which is preliminary data.</text>
</comment>